<keyword evidence="5" id="KW-0547">Nucleotide-binding</keyword>
<feature type="transmembrane region" description="Helical" evidence="9">
    <location>
        <begin position="249"/>
        <end position="274"/>
    </location>
</feature>
<comment type="subcellular location">
    <subcellularLocation>
        <location evidence="1">Cell membrane</location>
        <topology evidence="1">Multi-pass membrane protein</topology>
    </subcellularLocation>
</comment>
<evidence type="ECO:0000313" key="12">
    <source>
        <dbReference type="EMBL" id="ADY55347.1"/>
    </source>
</evidence>
<evidence type="ECO:0000256" key="7">
    <source>
        <dbReference type="ARBA" id="ARBA00022989"/>
    </source>
</evidence>
<dbReference type="Gene3D" id="1.20.1560.10">
    <property type="entry name" value="ABC transporter type 1, transmembrane domain"/>
    <property type="match status" value="1"/>
</dbReference>
<reference evidence="12 13" key="1">
    <citation type="journal article" date="2011" name="Stand. Genomic Sci.">
        <title>Complete genome sequence of Syntrophobotulus glycolicus type strain (FlGlyR).</title>
        <authorList>
            <person name="Han C."/>
            <person name="Mwirichia R."/>
            <person name="Chertkov O."/>
            <person name="Held B."/>
            <person name="Lapidus A."/>
            <person name="Nolan M."/>
            <person name="Lucas S."/>
            <person name="Hammon N."/>
            <person name="Deshpande S."/>
            <person name="Cheng J.F."/>
            <person name="Tapia R."/>
            <person name="Goodwin L."/>
            <person name="Pitluck S."/>
            <person name="Huntemann M."/>
            <person name="Liolios K."/>
            <person name="Ivanova N."/>
            <person name="Pagani I."/>
            <person name="Mavromatis K."/>
            <person name="Ovchinikova G."/>
            <person name="Pati A."/>
            <person name="Chen A."/>
            <person name="Palaniappan K."/>
            <person name="Land M."/>
            <person name="Hauser L."/>
            <person name="Brambilla E.M."/>
            <person name="Rohde M."/>
            <person name="Spring S."/>
            <person name="Sikorski J."/>
            <person name="Goker M."/>
            <person name="Woyke T."/>
            <person name="Bristow J."/>
            <person name="Eisen J.A."/>
            <person name="Markowitz V."/>
            <person name="Hugenholtz P."/>
            <person name="Kyrpides N.C."/>
            <person name="Klenk H.P."/>
            <person name="Detter J.C."/>
        </authorList>
    </citation>
    <scope>NUCLEOTIDE SEQUENCE [LARGE SCALE GENOMIC DNA]</scope>
    <source>
        <strain evidence="13">DSM 8271 / FlGlyR</strain>
    </source>
</reference>
<feature type="domain" description="ABC transporter" evidence="10">
    <location>
        <begin position="342"/>
        <end position="577"/>
    </location>
</feature>
<keyword evidence="13" id="KW-1185">Reference proteome</keyword>
<dbReference type="InterPro" id="IPR036640">
    <property type="entry name" value="ABC1_TM_sf"/>
</dbReference>
<feature type="transmembrane region" description="Helical" evidence="9">
    <location>
        <begin position="286"/>
        <end position="307"/>
    </location>
</feature>
<evidence type="ECO:0000259" key="10">
    <source>
        <dbReference type="PROSITE" id="PS50893"/>
    </source>
</evidence>
<evidence type="ECO:0000256" key="9">
    <source>
        <dbReference type="SAM" id="Phobius"/>
    </source>
</evidence>
<dbReference type="PROSITE" id="PS50893">
    <property type="entry name" value="ABC_TRANSPORTER_2"/>
    <property type="match status" value="1"/>
</dbReference>
<dbReference type="InterPro" id="IPR027417">
    <property type="entry name" value="P-loop_NTPase"/>
</dbReference>
<keyword evidence="8 9" id="KW-0472">Membrane</keyword>
<evidence type="ECO:0000256" key="4">
    <source>
        <dbReference type="ARBA" id="ARBA00022692"/>
    </source>
</evidence>
<feature type="domain" description="ABC transmembrane type-1" evidence="11">
    <location>
        <begin position="25"/>
        <end position="309"/>
    </location>
</feature>
<dbReference type="SUPFAM" id="SSF52540">
    <property type="entry name" value="P-loop containing nucleoside triphosphate hydrolases"/>
    <property type="match status" value="1"/>
</dbReference>
<dbReference type="STRING" id="645991.Sgly_1013"/>
<dbReference type="GO" id="GO:0005886">
    <property type="term" value="C:plasma membrane"/>
    <property type="evidence" value="ECO:0007669"/>
    <property type="project" value="UniProtKB-SubCell"/>
</dbReference>
<dbReference type="Gene3D" id="3.40.50.300">
    <property type="entry name" value="P-loop containing nucleotide triphosphate hydrolases"/>
    <property type="match status" value="1"/>
</dbReference>
<name>F0STQ7_SYNGF</name>
<dbReference type="SMART" id="SM00382">
    <property type="entry name" value="AAA"/>
    <property type="match status" value="1"/>
</dbReference>
<dbReference type="KEGG" id="sgy:Sgly_1013"/>
<dbReference type="eggNOG" id="COG1132">
    <property type="taxonomic scope" value="Bacteria"/>
</dbReference>
<dbReference type="Pfam" id="PF00005">
    <property type="entry name" value="ABC_tran"/>
    <property type="match status" value="1"/>
</dbReference>
<organism evidence="12 13">
    <name type="scientific">Syntrophobotulus glycolicus (strain DSM 8271 / FlGlyR)</name>
    <dbReference type="NCBI Taxonomy" id="645991"/>
    <lineage>
        <taxon>Bacteria</taxon>
        <taxon>Bacillati</taxon>
        <taxon>Bacillota</taxon>
        <taxon>Clostridia</taxon>
        <taxon>Eubacteriales</taxon>
        <taxon>Desulfitobacteriaceae</taxon>
        <taxon>Syntrophobotulus</taxon>
    </lineage>
</organism>
<evidence type="ECO:0000256" key="1">
    <source>
        <dbReference type="ARBA" id="ARBA00004651"/>
    </source>
</evidence>
<dbReference type="Proteomes" id="UP000007488">
    <property type="component" value="Chromosome"/>
</dbReference>
<evidence type="ECO:0000256" key="2">
    <source>
        <dbReference type="ARBA" id="ARBA00022448"/>
    </source>
</evidence>
<evidence type="ECO:0000256" key="3">
    <source>
        <dbReference type="ARBA" id="ARBA00022475"/>
    </source>
</evidence>
<evidence type="ECO:0000256" key="5">
    <source>
        <dbReference type="ARBA" id="ARBA00022741"/>
    </source>
</evidence>
<dbReference type="AlphaFoldDB" id="F0STQ7"/>
<dbReference type="InterPro" id="IPR003593">
    <property type="entry name" value="AAA+_ATPase"/>
</dbReference>
<dbReference type="HOGENOM" id="CLU_000604_84_3_9"/>
<dbReference type="EMBL" id="CP002547">
    <property type="protein sequence ID" value="ADY55347.1"/>
    <property type="molecule type" value="Genomic_DNA"/>
</dbReference>
<dbReference type="CDD" id="cd18541">
    <property type="entry name" value="ABC_6TM_TmrB_like"/>
    <property type="match status" value="1"/>
</dbReference>
<evidence type="ECO:0000259" key="11">
    <source>
        <dbReference type="PROSITE" id="PS50929"/>
    </source>
</evidence>
<keyword evidence="12" id="KW-0378">Hydrolase</keyword>
<feature type="transmembrane region" description="Helical" evidence="9">
    <location>
        <begin position="61"/>
        <end position="83"/>
    </location>
</feature>
<evidence type="ECO:0000256" key="6">
    <source>
        <dbReference type="ARBA" id="ARBA00022840"/>
    </source>
</evidence>
<evidence type="ECO:0000313" key="13">
    <source>
        <dbReference type="Proteomes" id="UP000007488"/>
    </source>
</evidence>
<keyword evidence="3" id="KW-1003">Cell membrane</keyword>
<feature type="transmembrane region" description="Helical" evidence="9">
    <location>
        <begin position="165"/>
        <end position="184"/>
    </location>
</feature>
<reference evidence="13" key="2">
    <citation type="submission" date="2011-02" db="EMBL/GenBank/DDBJ databases">
        <title>The complete genome of Syntrophobotulus glycolicus DSM 8271.</title>
        <authorList>
            <person name="Lucas S."/>
            <person name="Copeland A."/>
            <person name="Lapidus A."/>
            <person name="Bruce D."/>
            <person name="Goodwin L."/>
            <person name="Pitluck S."/>
            <person name="Kyrpides N."/>
            <person name="Mavromatis K."/>
            <person name="Pagani I."/>
            <person name="Ivanova N."/>
            <person name="Mikhailova N."/>
            <person name="Chertkov O."/>
            <person name="Held B."/>
            <person name="Detter J.C."/>
            <person name="Tapia R."/>
            <person name="Han C."/>
            <person name="Land M."/>
            <person name="Hauser L."/>
            <person name="Markowitz V."/>
            <person name="Cheng J.-F."/>
            <person name="Hugenholtz P."/>
            <person name="Woyke T."/>
            <person name="Wu D."/>
            <person name="Spring S."/>
            <person name="Schroeder M."/>
            <person name="Brambilla E."/>
            <person name="Klenk H.-P."/>
            <person name="Eisen J.A."/>
        </authorList>
    </citation>
    <scope>NUCLEOTIDE SEQUENCE [LARGE SCALE GENOMIC DNA]</scope>
    <source>
        <strain evidence="13">DSM 8271 / FlGlyR</strain>
    </source>
</reference>
<proteinExistence type="predicted"/>
<dbReference type="PROSITE" id="PS50929">
    <property type="entry name" value="ABC_TM1F"/>
    <property type="match status" value="1"/>
</dbReference>
<keyword evidence="2" id="KW-0813">Transport</keyword>
<gene>
    <name evidence="12" type="ordered locus">Sgly_1013</name>
</gene>
<dbReference type="PANTHER" id="PTHR43394:SF1">
    <property type="entry name" value="ATP-BINDING CASSETTE SUB-FAMILY B MEMBER 10, MITOCHONDRIAL"/>
    <property type="match status" value="1"/>
</dbReference>
<protein>
    <submittedName>
        <fullName evidence="12">Xenobiotic-transporting ATPase</fullName>
        <ecNumber evidence="12">3.6.3.44</ecNumber>
    </submittedName>
</protein>
<dbReference type="GO" id="GO:0015421">
    <property type="term" value="F:ABC-type oligopeptide transporter activity"/>
    <property type="evidence" value="ECO:0007669"/>
    <property type="project" value="TreeGrafter"/>
</dbReference>
<keyword evidence="6" id="KW-0067">ATP-binding</keyword>
<dbReference type="InterPro" id="IPR017871">
    <property type="entry name" value="ABC_transporter-like_CS"/>
</dbReference>
<dbReference type="PROSITE" id="PS00211">
    <property type="entry name" value="ABC_TRANSPORTER_1"/>
    <property type="match status" value="1"/>
</dbReference>
<dbReference type="FunFam" id="3.40.50.300:FF:000221">
    <property type="entry name" value="Multidrug ABC transporter ATP-binding protein"/>
    <property type="match status" value="1"/>
</dbReference>
<sequence length="590" mass="66459">MTQQVKNLKNNILLNFVSENKITYLTGLTFMFLASSIQTLFPKILGNTIDLLKDEAYDRNRILWEIGLMLLISLFTFLFTYIWRMFIIGNARKFECTLREDLYKHFQTLSPEFYTKRKTGDLLAYAINDVLAVRMSLGPAAAQSINGIVICASSIYFMLTSVDFRLTLLTITPIPIVIFLIILIGKKIRLRFGTVQDLFGEISDRIQENIYGIRVVKAYVQEDQEIDKFQVLSSKMLDANIKMVKTSSLLTPIIEGCFSLSFVLSLVFGGHMVLSGQISVGNFVAFNTYLAMIMTPIVSIGRVINFFQRGVASLKRLEEIFRIPPSIFDSEAAIQGNIEGTIEFKNLTFSYPGMKKPALENLNLKIEKGKTIGVIGKTGSGKTTITNLLLKLYNVGPGQLYLDNIDINEYSLESIRNSISLVPQDTFLFSASIKDNIMSFKNIYSDDEIEAATKYSSIYENIANFPSGFDTILGERGVNLSGGQKQRVSIARAVIKNSSILILDDALSAVDSVTETHILNNFRTYRKEKTTLIISHRISAVSDCDEIVLLHNGKIYERGTHQELIEKGGLYDEIYAEQSEKHTEHCRECQ</sequence>
<dbReference type="EC" id="3.6.3.44" evidence="12"/>
<dbReference type="GO" id="GO:0016887">
    <property type="term" value="F:ATP hydrolysis activity"/>
    <property type="evidence" value="ECO:0007669"/>
    <property type="project" value="InterPro"/>
</dbReference>
<dbReference type="PANTHER" id="PTHR43394">
    <property type="entry name" value="ATP-DEPENDENT PERMEASE MDL1, MITOCHONDRIAL"/>
    <property type="match status" value="1"/>
</dbReference>
<dbReference type="Pfam" id="PF00664">
    <property type="entry name" value="ABC_membrane"/>
    <property type="match status" value="1"/>
</dbReference>
<accession>F0STQ7</accession>
<dbReference type="SUPFAM" id="SSF90123">
    <property type="entry name" value="ABC transporter transmembrane region"/>
    <property type="match status" value="1"/>
</dbReference>
<feature type="transmembrane region" description="Helical" evidence="9">
    <location>
        <begin position="140"/>
        <end position="159"/>
    </location>
</feature>
<dbReference type="GO" id="GO:0005524">
    <property type="term" value="F:ATP binding"/>
    <property type="evidence" value="ECO:0007669"/>
    <property type="project" value="UniProtKB-KW"/>
</dbReference>
<keyword evidence="4 9" id="KW-0812">Transmembrane</keyword>
<feature type="transmembrane region" description="Helical" evidence="9">
    <location>
        <begin position="21"/>
        <end position="41"/>
    </location>
</feature>
<evidence type="ECO:0000256" key="8">
    <source>
        <dbReference type="ARBA" id="ARBA00023136"/>
    </source>
</evidence>
<dbReference type="InterPro" id="IPR011527">
    <property type="entry name" value="ABC1_TM_dom"/>
</dbReference>
<dbReference type="InterPro" id="IPR003439">
    <property type="entry name" value="ABC_transporter-like_ATP-bd"/>
</dbReference>
<keyword evidence="7 9" id="KW-1133">Transmembrane helix</keyword>
<dbReference type="InterPro" id="IPR039421">
    <property type="entry name" value="Type_1_exporter"/>
</dbReference>